<dbReference type="SUPFAM" id="SSF48264">
    <property type="entry name" value="Cytochrome P450"/>
    <property type="match status" value="1"/>
</dbReference>
<dbReference type="GO" id="GO:0016705">
    <property type="term" value="F:oxidoreductase activity, acting on paired donors, with incorporation or reduction of molecular oxygen"/>
    <property type="evidence" value="ECO:0007669"/>
    <property type="project" value="InterPro"/>
</dbReference>
<keyword evidence="2 4" id="KW-0479">Metal-binding</keyword>
<dbReference type="GO" id="GO:0020037">
    <property type="term" value="F:heme binding"/>
    <property type="evidence" value="ECO:0007669"/>
    <property type="project" value="InterPro"/>
</dbReference>
<keyword evidence="7" id="KW-0472">Membrane</keyword>
<feature type="region of interest" description="Disordered" evidence="6">
    <location>
        <begin position="264"/>
        <end position="284"/>
    </location>
</feature>
<comment type="caution">
    <text evidence="8">The sequence shown here is derived from an EMBL/GenBank/DDBJ whole genome shotgun (WGS) entry which is preliminary data.</text>
</comment>
<organism evidence="8 9">
    <name type="scientific">Cercospora kikuchii</name>
    <dbReference type="NCBI Taxonomy" id="84275"/>
    <lineage>
        <taxon>Eukaryota</taxon>
        <taxon>Fungi</taxon>
        <taxon>Dikarya</taxon>
        <taxon>Ascomycota</taxon>
        <taxon>Pezizomycotina</taxon>
        <taxon>Dothideomycetes</taxon>
        <taxon>Dothideomycetidae</taxon>
        <taxon>Mycosphaerellales</taxon>
        <taxon>Mycosphaerellaceae</taxon>
        <taxon>Cercospora</taxon>
    </lineage>
</organism>
<dbReference type="InterPro" id="IPR001128">
    <property type="entry name" value="Cyt_P450"/>
</dbReference>
<dbReference type="PROSITE" id="PS00086">
    <property type="entry name" value="CYTOCHROME_P450"/>
    <property type="match status" value="1"/>
</dbReference>
<keyword evidence="5" id="KW-0503">Monooxygenase</keyword>
<evidence type="ECO:0000256" key="4">
    <source>
        <dbReference type="PIRSR" id="PIRSR602401-1"/>
    </source>
</evidence>
<comment type="cofactor">
    <cofactor evidence="1 4">
        <name>heme</name>
        <dbReference type="ChEBI" id="CHEBI:30413"/>
    </cofactor>
</comment>
<evidence type="ECO:0000256" key="2">
    <source>
        <dbReference type="ARBA" id="ARBA00022723"/>
    </source>
</evidence>
<feature type="binding site" description="axial binding residue" evidence="4">
    <location>
        <position position="463"/>
    </location>
    <ligand>
        <name>heme</name>
        <dbReference type="ChEBI" id="CHEBI:30413"/>
    </ligand>
    <ligandPart>
        <name>Fe</name>
        <dbReference type="ChEBI" id="CHEBI:18248"/>
    </ligandPart>
</feature>
<dbReference type="PANTHER" id="PTHR24305">
    <property type="entry name" value="CYTOCHROME P450"/>
    <property type="match status" value="1"/>
</dbReference>
<dbReference type="InterPro" id="IPR036396">
    <property type="entry name" value="Cyt_P450_sf"/>
</dbReference>
<dbReference type="CDD" id="cd11060">
    <property type="entry name" value="CYP57A1-like"/>
    <property type="match status" value="1"/>
</dbReference>
<keyword evidence="7" id="KW-1133">Transmembrane helix</keyword>
<dbReference type="PRINTS" id="PR00385">
    <property type="entry name" value="P450"/>
</dbReference>
<dbReference type="OrthoDB" id="3934656at2759"/>
<proteinExistence type="inferred from homology"/>
<dbReference type="RefSeq" id="XP_044655316.1">
    <property type="nucleotide sequence ID" value="XM_044799381.1"/>
</dbReference>
<evidence type="ECO:0000313" key="9">
    <source>
        <dbReference type="Proteomes" id="UP000825890"/>
    </source>
</evidence>
<dbReference type="GO" id="GO:0005506">
    <property type="term" value="F:iron ion binding"/>
    <property type="evidence" value="ECO:0007669"/>
    <property type="project" value="InterPro"/>
</dbReference>
<feature type="compositionally biased region" description="Basic and acidic residues" evidence="6">
    <location>
        <begin position="264"/>
        <end position="282"/>
    </location>
</feature>
<gene>
    <name evidence="8" type="ORF">CKM354_000415300</name>
</gene>
<evidence type="ECO:0000256" key="6">
    <source>
        <dbReference type="SAM" id="MobiDB-lite"/>
    </source>
</evidence>
<keyword evidence="4 5" id="KW-0349">Heme</keyword>
<dbReference type="GeneID" id="68289728"/>
<dbReference type="PANTHER" id="PTHR24305:SF188">
    <property type="entry name" value="P450, PUTATIVE (EUROFUNG)-RELATED"/>
    <property type="match status" value="1"/>
</dbReference>
<sequence>MVLTTLMLYAAGAAVLVRSIYLLYQALFGPLKDIPGPFLARFTRLSFLRSIYSGQAHWEEIALHRKHAKDGQFYAPVVRLGPNMFSITRPEKAVYGIGSKMPKSSWYEGWKHPSPDRWTLFPDRNMQRHAETRRKFQSMYAMSSLLHYESYVEAAQDIFNQRLVEMCQDGRTVNMHHWLQCYAFDVIANITFSRRFGFLDAGKDIENMMASLDANLIFSSLAGVYSWAYPFLYKIMEKVPGSGAAARTYLMKFNTKMIAEKEAQRVADKEAGRRHQPEEGTPRDFLSLAMDAEEDPDKKMTKYNVFMIGISNIIAGSDTTAVSLSSVLWHLIANPHTLQRLRAELDQAIQDGKMTADRVSFKQSQELTYFQACIKEGLRLCAATGLPLWREVPKGSGGIELFGHYFPEGTELGINTWVAHYDEDIWGPDAAQFRPERWVESSAEKLKVMDSMFMPFGLGSRTCIGRHISFLEINKVVPMIVSKFDFELLDKSGVLDTENYWFVKPKDFRVVVRPRTT</sequence>
<evidence type="ECO:0000256" key="7">
    <source>
        <dbReference type="SAM" id="Phobius"/>
    </source>
</evidence>
<keyword evidence="5" id="KW-0560">Oxidoreductase</keyword>
<name>A0A9P3FFH8_9PEZI</name>
<dbReference type="EMBL" id="BOLY01000002">
    <property type="protein sequence ID" value="GIZ40829.1"/>
    <property type="molecule type" value="Genomic_DNA"/>
</dbReference>
<dbReference type="InterPro" id="IPR002401">
    <property type="entry name" value="Cyt_P450_E_grp-I"/>
</dbReference>
<protein>
    <submittedName>
        <fullName evidence="8">Uncharacterized protein</fullName>
    </submittedName>
</protein>
<dbReference type="GO" id="GO:0004497">
    <property type="term" value="F:monooxygenase activity"/>
    <property type="evidence" value="ECO:0007669"/>
    <property type="project" value="UniProtKB-KW"/>
</dbReference>
<accession>A0A9P3FFH8</accession>
<keyword evidence="3 4" id="KW-0408">Iron</keyword>
<dbReference type="InterPro" id="IPR017972">
    <property type="entry name" value="Cyt_P450_CS"/>
</dbReference>
<dbReference type="Proteomes" id="UP000825890">
    <property type="component" value="Unassembled WGS sequence"/>
</dbReference>
<evidence type="ECO:0000256" key="5">
    <source>
        <dbReference type="RuleBase" id="RU000461"/>
    </source>
</evidence>
<dbReference type="Gene3D" id="1.10.630.10">
    <property type="entry name" value="Cytochrome P450"/>
    <property type="match status" value="1"/>
</dbReference>
<feature type="transmembrane region" description="Helical" evidence="7">
    <location>
        <begin position="6"/>
        <end position="24"/>
    </location>
</feature>
<evidence type="ECO:0000313" key="8">
    <source>
        <dbReference type="EMBL" id="GIZ40829.1"/>
    </source>
</evidence>
<dbReference type="InterPro" id="IPR050121">
    <property type="entry name" value="Cytochrome_P450_monoxygenase"/>
</dbReference>
<evidence type="ECO:0000256" key="1">
    <source>
        <dbReference type="ARBA" id="ARBA00001971"/>
    </source>
</evidence>
<comment type="similarity">
    <text evidence="5">Belongs to the cytochrome P450 family.</text>
</comment>
<evidence type="ECO:0000256" key="3">
    <source>
        <dbReference type="ARBA" id="ARBA00023004"/>
    </source>
</evidence>
<dbReference type="FunFam" id="1.10.630.10:FF:000050">
    <property type="entry name" value="Cytochrome P450 monooxygenase"/>
    <property type="match status" value="1"/>
</dbReference>
<dbReference type="AlphaFoldDB" id="A0A9P3FFH8"/>
<keyword evidence="7" id="KW-0812">Transmembrane</keyword>
<reference evidence="8 9" key="1">
    <citation type="submission" date="2021-01" db="EMBL/GenBank/DDBJ databases">
        <title>Cercospora kikuchii MAFF 305040 whole genome shotgun sequence.</title>
        <authorList>
            <person name="Kashiwa T."/>
            <person name="Suzuki T."/>
        </authorList>
    </citation>
    <scope>NUCLEOTIDE SEQUENCE [LARGE SCALE GENOMIC DNA]</scope>
    <source>
        <strain evidence="8 9">MAFF 305040</strain>
    </source>
</reference>
<dbReference type="PRINTS" id="PR00463">
    <property type="entry name" value="EP450I"/>
</dbReference>
<dbReference type="Pfam" id="PF00067">
    <property type="entry name" value="p450"/>
    <property type="match status" value="1"/>
</dbReference>
<keyword evidence="9" id="KW-1185">Reference proteome</keyword>